<sequence>MFRPFVALMTVVLVTLLTLLLGYQTSWPFSILEPKESTVHQSGDQISVALDLEGLPGVTKVNYYWYGEFDDMLREFVEEKLALVASAKNNPPFGGKIPIPNEMMGTYRLLAVAEQGGRQSQHESLAIFDEILIQIEPAAELLEIDFQTDKPLKLGRASGTRVYEQVDFLGKTFELPVIGRFSDGISRSLRAQSTGTTYQSANEKIISVNPNGVVRLVGNGETTLTVKNRNQEATLGILVEVNDEPNQPPVSDPGKTQTVLSGTRVTLNGLRSYDPDGGSLQYHWEQVRGSKVPLLDPYSAQAKFLAPFVVEERLFRFTLRVTDIQGADSLPAFVDVLITP</sequence>
<dbReference type="InterPro" id="IPR013783">
    <property type="entry name" value="Ig-like_fold"/>
</dbReference>
<dbReference type="InterPro" id="IPR008964">
    <property type="entry name" value="Invasin/intimin_cell_adhesion"/>
</dbReference>
<dbReference type="Pfam" id="PF22352">
    <property type="entry name" value="K319L-like_PKD"/>
    <property type="match status" value="1"/>
</dbReference>
<keyword evidence="2" id="KW-1185">Reference proteome</keyword>
<name>A0AA96GHF8_9BACT</name>
<dbReference type="Proteomes" id="UP001302719">
    <property type="component" value="Chromosome"/>
</dbReference>
<reference evidence="1 2" key="1">
    <citation type="submission" date="2023-01" db="EMBL/GenBank/DDBJ databases">
        <title>Cultivation and genomic characterization of new, ubiquitous marine nitrite-oxidizing bacteria from the Nitrospirales.</title>
        <authorList>
            <person name="Mueller A.J."/>
            <person name="Daebeler A."/>
            <person name="Herbold C.W."/>
            <person name="Kirkegaard R.H."/>
            <person name="Daims H."/>
        </authorList>
    </citation>
    <scope>NUCLEOTIDE SEQUENCE [LARGE SCALE GENOMIC DNA]</scope>
    <source>
        <strain evidence="1 2">VA</strain>
    </source>
</reference>
<dbReference type="SUPFAM" id="SSF49373">
    <property type="entry name" value="Invasin/intimin cell-adhesion fragments"/>
    <property type="match status" value="1"/>
</dbReference>
<dbReference type="RefSeq" id="WP_312645482.1">
    <property type="nucleotide sequence ID" value="NZ_CP116967.1"/>
</dbReference>
<dbReference type="Gene3D" id="2.60.40.1080">
    <property type="match status" value="1"/>
</dbReference>
<dbReference type="EMBL" id="CP116967">
    <property type="protein sequence ID" value="WNM58938.1"/>
    <property type="molecule type" value="Genomic_DNA"/>
</dbReference>
<proteinExistence type="predicted"/>
<accession>A0AA96GHF8</accession>
<gene>
    <name evidence="1" type="ORF">PP769_03995</name>
</gene>
<evidence type="ECO:0000313" key="2">
    <source>
        <dbReference type="Proteomes" id="UP001302719"/>
    </source>
</evidence>
<evidence type="ECO:0000313" key="1">
    <source>
        <dbReference type="EMBL" id="WNM58938.1"/>
    </source>
</evidence>
<protein>
    <recommendedName>
        <fullName evidence="3">BIG2 domain-containing protein</fullName>
    </recommendedName>
</protein>
<dbReference type="AlphaFoldDB" id="A0AA96GHF8"/>
<evidence type="ECO:0008006" key="3">
    <source>
        <dbReference type="Google" id="ProtNLM"/>
    </source>
</evidence>
<organism evidence="1 2">
    <name type="scientific">Candidatus Nitrospira allomarina</name>
    <dbReference type="NCBI Taxonomy" id="3020900"/>
    <lineage>
        <taxon>Bacteria</taxon>
        <taxon>Pseudomonadati</taxon>
        <taxon>Nitrospirota</taxon>
        <taxon>Nitrospiria</taxon>
        <taxon>Nitrospirales</taxon>
        <taxon>Nitrospiraceae</taxon>
        <taxon>Nitrospira</taxon>
    </lineage>
</organism>
<dbReference type="Gene3D" id="2.60.40.10">
    <property type="entry name" value="Immunoglobulins"/>
    <property type="match status" value="1"/>
</dbReference>
<dbReference type="KEGG" id="nall:PP769_03995"/>